<keyword evidence="3" id="KW-0012">Acyltransferase</keyword>
<keyword evidence="2" id="KW-0677">Repeat</keyword>
<dbReference type="Pfam" id="PF00132">
    <property type="entry name" value="Hexapep"/>
    <property type="match status" value="1"/>
</dbReference>
<dbReference type="KEGG" id="gca:Galf_2840"/>
<dbReference type="GO" id="GO:0016746">
    <property type="term" value="F:acyltransferase activity"/>
    <property type="evidence" value="ECO:0007669"/>
    <property type="project" value="UniProtKB-KW"/>
</dbReference>
<keyword evidence="1" id="KW-0808">Transferase</keyword>
<evidence type="ECO:0008006" key="6">
    <source>
        <dbReference type="Google" id="ProtNLM"/>
    </source>
</evidence>
<dbReference type="OrthoDB" id="8612290at2"/>
<evidence type="ECO:0000313" key="4">
    <source>
        <dbReference type="EMBL" id="ADL56832.1"/>
    </source>
</evidence>
<sequence>MTKSFMQRIPFMTGLLKRLLQISKVVAQERPLVALFRLVGWLTYILEGKFSAYFLGWNKAYLGRGSRVIGTRLIEVGERLSIGRYAWIEVVDLYSGMSDTPVLRLGKGFHASERLHISAVNRVEIGDDCLFGSGVYISDHNHGSYRGEEQSHPSEPPVARKLVSHGPVVIGSKVWIGDNVTIVGSIRIGDGVVVGANSIVTRDVPDNVIVGGIPAKILKKFNFSSEKWEVSEE</sequence>
<dbReference type="Pfam" id="PF14602">
    <property type="entry name" value="Hexapep_2"/>
    <property type="match status" value="1"/>
</dbReference>
<gene>
    <name evidence="4" type="ordered locus">Galf_2840</name>
</gene>
<dbReference type="STRING" id="395494.Galf_2840"/>
<accession>D9SE10</accession>
<name>D9SE10_GALCS</name>
<dbReference type="PROSITE" id="PS00101">
    <property type="entry name" value="HEXAPEP_TRANSFERASES"/>
    <property type="match status" value="1"/>
</dbReference>
<evidence type="ECO:0000256" key="3">
    <source>
        <dbReference type="ARBA" id="ARBA00023315"/>
    </source>
</evidence>
<dbReference type="Gene3D" id="2.160.10.10">
    <property type="entry name" value="Hexapeptide repeat proteins"/>
    <property type="match status" value="1"/>
</dbReference>
<dbReference type="HOGENOM" id="CLU_051638_7_0_4"/>
<dbReference type="InterPro" id="IPR051159">
    <property type="entry name" value="Hexapeptide_acetyltransf"/>
</dbReference>
<dbReference type="eggNOG" id="COG0110">
    <property type="taxonomic scope" value="Bacteria"/>
</dbReference>
<dbReference type="PANTHER" id="PTHR23416:SF78">
    <property type="entry name" value="LIPOPOLYSACCHARIDE BIOSYNTHESIS O-ACETYL TRANSFERASE WBBJ-RELATED"/>
    <property type="match status" value="1"/>
</dbReference>
<proteinExistence type="predicted"/>
<dbReference type="SUPFAM" id="SSF51161">
    <property type="entry name" value="Trimeric LpxA-like enzymes"/>
    <property type="match status" value="1"/>
</dbReference>
<reference evidence="4 5" key="1">
    <citation type="submission" date="2010-08" db="EMBL/GenBank/DDBJ databases">
        <title>Complete sequence of Gallionella capsiferriformans ES-2.</title>
        <authorList>
            <consortium name="US DOE Joint Genome Institute"/>
            <person name="Lucas S."/>
            <person name="Copeland A."/>
            <person name="Lapidus A."/>
            <person name="Cheng J.-F."/>
            <person name="Bruce D."/>
            <person name="Goodwin L."/>
            <person name="Pitluck S."/>
            <person name="Chertkov O."/>
            <person name="Davenport K.W."/>
            <person name="Detter J.C."/>
            <person name="Han C."/>
            <person name="Tapia R."/>
            <person name="Land M."/>
            <person name="Hauser L."/>
            <person name="Chang Y.-J."/>
            <person name="Jeffries C."/>
            <person name="Kyrpides N."/>
            <person name="Ivanova N."/>
            <person name="Mikhailova N."/>
            <person name="Shelobolina E.S."/>
            <person name="Picardal F."/>
            <person name="Roden E."/>
            <person name="Emerson D."/>
            <person name="Woyke T."/>
        </authorList>
    </citation>
    <scope>NUCLEOTIDE SEQUENCE [LARGE SCALE GENOMIC DNA]</scope>
    <source>
        <strain evidence="4 5">ES-2</strain>
    </source>
</reference>
<evidence type="ECO:0000256" key="2">
    <source>
        <dbReference type="ARBA" id="ARBA00022737"/>
    </source>
</evidence>
<dbReference type="PANTHER" id="PTHR23416">
    <property type="entry name" value="SIALIC ACID SYNTHASE-RELATED"/>
    <property type="match status" value="1"/>
</dbReference>
<dbReference type="InterPro" id="IPR011004">
    <property type="entry name" value="Trimer_LpxA-like_sf"/>
</dbReference>
<organism evidence="4 5">
    <name type="scientific">Gallionella capsiferriformans (strain ES-2)</name>
    <name type="common">Gallionella ferruginea capsiferriformans (strain ES-2)</name>
    <dbReference type="NCBI Taxonomy" id="395494"/>
    <lineage>
        <taxon>Bacteria</taxon>
        <taxon>Pseudomonadati</taxon>
        <taxon>Pseudomonadota</taxon>
        <taxon>Betaproteobacteria</taxon>
        <taxon>Nitrosomonadales</taxon>
        <taxon>Gallionellaceae</taxon>
        <taxon>Gallionella</taxon>
    </lineage>
</organism>
<dbReference type="InterPro" id="IPR018357">
    <property type="entry name" value="Hexapep_transf_CS"/>
</dbReference>
<dbReference type="Proteomes" id="UP000001235">
    <property type="component" value="Chromosome"/>
</dbReference>
<dbReference type="InterPro" id="IPR001451">
    <property type="entry name" value="Hexapep"/>
</dbReference>
<dbReference type="RefSeq" id="WP_013294734.1">
    <property type="nucleotide sequence ID" value="NC_014394.1"/>
</dbReference>
<protein>
    <recommendedName>
        <fullName evidence="6">Transferase hexapeptide repeat containing protein</fullName>
    </recommendedName>
</protein>
<evidence type="ECO:0000256" key="1">
    <source>
        <dbReference type="ARBA" id="ARBA00022679"/>
    </source>
</evidence>
<dbReference type="EMBL" id="CP002159">
    <property type="protein sequence ID" value="ADL56832.1"/>
    <property type="molecule type" value="Genomic_DNA"/>
</dbReference>
<evidence type="ECO:0000313" key="5">
    <source>
        <dbReference type="Proteomes" id="UP000001235"/>
    </source>
</evidence>
<dbReference type="AlphaFoldDB" id="D9SE10"/>
<dbReference type="CDD" id="cd04647">
    <property type="entry name" value="LbH_MAT_like"/>
    <property type="match status" value="1"/>
</dbReference>
<keyword evidence="5" id="KW-1185">Reference proteome</keyword>